<dbReference type="InterPro" id="IPR045853">
    <property type="entry name" value="Pep_chain_release_fac_I_sf"/>
</dbReference>
<dbReference type="STRING" id="502025.Hoch_5555"/>
<evidence type="ECO:0000259" key="6">
    <source>
        <dbReference type="PROSITE" id="PS00745"/>
    </source>
</evidence>
<sequence length="378" mass="41786">MSDGTVSYADIDRKAIRGLFKELENTLEELGGIFDVDEKRLRIEELESISADPAFWDNRQKAEDSLRELKSIKDVVGSYDKLSSKLADAVVLLELAEDAEDAESAIEARTAAEEIERSLDELEFRRMLSGEYDQGGAVLQINSGAGGVDAADWAQMLLRMILRYADHKGWKAEVLDEQAAEEAGIKSATLVITGEYAYGLLKAEMGVHRLVRISPFDAQARRQTSFAAVTVSPDIDDSVHVDIDEGELRIDVYRAGGAGGQHVNKTESAVRITHLPSGIVVQCQNERSQHKNKASAMRVLRSRLYDYLKAERDAAAAEAAPEKKKIEWGSQIRSYVLAPYRQVTDHRTDLKVGNVDAVLDGDLDPFIRTYLLSEGANA</sequence>
<dbReference type="NCBIfam" id="TIGR00020">
    <property type="entry name" value="prfB"/>
    <property type="match status" value="1"/>
</dbReference>
<dbReference type="eggNOG" id="COG1186">
    <property type="taxonomic scope" value="Bacteria"/>
</dbReference>
<evidence type="ECO:0000313" key="8">
    <source>
        <dbReference type="Proteomes" id="UP000001880"/>
    </source>
</evidence>
<keyword evidence="3 4" id="KW-0648">Protein biosynthesis</keyword>
<dbReference type="PANTHER" id="PTHR43116">
    <property type="entry name" value="PEPTIDE CHAIN RELEASE FACTOR 2"/>
    <property type="match status" value="1"/>
</dbReference>
<evidence type="ECO:0000256" key="5">
    <source>
        <dbReference type="NCBIfam" id="TIGR00020"/>
    </source>
</evidence>
<feature type="domain" description="Prokaryotic-type class I peptide chain release factors" evidence="6">
    <location>
        <begin position="254"/>
        <end position="270"/>
    </location>
</feature>
<name>D0LZQ8_HALO1</name>
<dbReference type="EMBL" id="CP001804">
    <property type="protein sequence ID" value="ACY18037.1"/>
    <property type="molecule type" value="Genomic_DNA"/>
</dbReference>
<protein>
    <recommendedName>
        <fullName evidence="4 5">Peptide chain release factor 2</fullName>
        <shortName evidence="4">RF-2</shortName>
    </recommendedName>
</protein>
<dbReference type="InterPro" id="IPR004374">
    <property type="entry name" value="PrfB"/>
</dbReference>
<dbReference type="PANTHER" id="PTHR43116:SF3">
    <property type="entry name" value="CLASS I PEPTIDE CHAIN RELEASE FACTOR"/>
    <property type="match status" value="1"/>
</dbReference>
<dbReference type="Pfam" id="PF03462">
    <property type="entry name" value="PCRF"/>
    <property type="match status" value="1"/>
</dbReference>
<evidence type="ECO:0000256" key="4">
    <source>
        <dbReference type="HAMAP-Rule" id="MF_00094"/>
    </source>
</evidence>
<dbReference type="Proteomes" id="UP000001880">
    <property type="component" value="Chromosome"/>
</dbReference>
<dbReference type="HAMAP" id="MF_00094">
    <property type="entry name" value="Rel_fac_2"/>
    <property type="match status" value="1"/>
</dbReference>
<evidence type="ECO:0000256" key="1">
    <source>
        <dbReference type="ARBA" id="ARBA00010835"/>
    </source>
</evidence>
<gene>
    <name evidence="4" type="primary">prfB</name>
    <name evidence="7" type="ordered locus">Hoch_5555</name>
</gene>
<dbReference type="SUPFAM" id="SSF75620">
    <property type="entry name" value="Release factor"/>
    <property type="match status" value="1"/>
</dbReference>
<organism evidence="7 8">
    <name type="scientific">Haliangium ochraceum (strain DSM 14365 / JCM 11303 / SMP-2)</name>
    <dbReference type="NCBI Taxonomy" id="502025"/>
    <lineage>
        <taxon>Bacteria</taxon>
        <taxon>Pseudomonadati</taxon>
        <taxon>Myxococcota</taxon>
        <taxon>Polyangia</taxon>
        <taxon>Haliangiales</taxon>
        <taxon>Kofleriaceae</taxon>
        <taxon>Haliangium</taxon>
    </lineage>
</organism>
<comment type="function">
    <text evidence="4">Peptide chain release factor 2 directs the termination of translation in response to the peptide chain termination codons UGA and UAA.</text>
</comment>
<dbReference type="KEGG" id="hoh:Hoch_5555"/>
<dbReference type="AlphaFoldDB" id="D0LZQ8"/>
<dbReference type="FunFam" id="3.30.160.20:FF:000010">
    <property type="entry name" value="Peptide chain release factor 2"/>
    <property type="match status" value="1"/>
</dbReference>
<dbReference type="InterPro" id="IPR000352">
    <property type="entry name" value="Pep_chain_release_fac_I"/>
</dbReference>
<dbReference type="HOGENOM" id="CLU_3403873_0_0_7"/>
<dbReference type="SMART" id="SM00937">
    <property type="entry name" value="PCRF"/>
    <property type="match status" value="1"/>
</dbReference>
<dbReference type="Gene3D" id="3.30.70.1660">
    <property type="match status" value="1"/>
</dbReference>
<keyword evidence="2 4" id="KW-0488">Methylation</keyword>
<dbReference type="Gene3D" id="3.30.160.20">
    <property type="match status" value="1"/>
</dbReference>
<accession>D0LZQ8</accession>
<dbReference type="GO" id="GO:0016149">
    <property type="term" value="F:translation release factor activity, codon specific"/>
    <property type="evidence" value="ECO:0007669"/>
    <property type="project" value="UniProtKB-UniRule"/>
</dbReference>
<dbReference type="Pfam" id="PF00472">
    <property type="entry name" value="RF-1"/>
    <property type="match status" value="1"/>
</dbReference>
<proteinExistence type="inferred from homology"/>
<dbReference type="PROSITE" id="PS00745">
    <property type="entry name" value="RF_PROK_I"/>
    <property type="match status" value="1"/>
</dbReference>
<comment type="similarity">
    <text evidence="1 4">Belongs to the prokaryotic/mitochondrial release factor family.</text>
</comment>
<keyword evidence="4" id="KW-0963">Cytoplasm</keyword>
<dbReference type="Gene3D" id="1.20.58.410">
    <property type="entry name" value="Release factor"/>
    <property type="match status" value="1"/>
</dbReference>
<feature type="modified residue" description="N5-methylglutamine" evidence="4">
    <location>
        <position position="261"/>
    </location>
</feature>
<evidence type="ECO:0000256" key="3">
    <source>
        <dbReference type="ARBA" id="ARBA00022917"/>
    </source>
</evidence>
<evidence type="ECO:0000256" key="2">
    <source>
        <dbReference type="ARBA" id="ARBA00022481"/>
    </source>
</evidence>
<dbReference type="InterPro" id="IPR005139">
    <property type="entry name" value="PCRF"/>
</dbReference>
<comment type="PTM">
    <text evidence="4">Methylated by PrmC. Methylation increases the termination efficiency of RF2.</text>
</comment>
<keyword evidence="8" id="KW-1185">Reference proteome</keyword>
<dbReference type="GO" id="GO:0005737">
    <property type="term" value="C:cytoplasm"/>
    <property type="evidence" value="ECO:0007669"/>
    <property type="project" value="UniProtKB-SubCell"/>
</dbReference>
<evidence type="ECO:0000313" key="7">
    <source>
        <dbReference type="EMBL" id="ACY18037.1"/>
    </source>
</evidence>
<reference evidence="7 8" key="1">
    <citation type="journal article" date="2010" name="Stand. Genomic Sci.">
        <title>Complete genome sequence of Haliangium ochraceum type strain (SMP-2).</title>
        <authorList>
            <consortium name="US DOE Joint Genome Institute (JGI-PGF)"/>
            <person name="Ivanova N."/>
            <person name="Daum C."/>
            <person name="Lang E."/>
            <person name="Abt B."/>
            <person name="Kopitz M."/>
            <person name="Saunders E."/>
            <person name="Lapidus A."/>
            <person name="Lucas S."/>
            <person name="Glavina Del Rio T."/>
            <person name="Nolan M."/>
            <person name="Tice H."/>
            <person name="Copeland A."/>
            <person name="Cheng J.F."/>
            <person name="Chen F."/>
            <person name="Bruce D."/>
            <person name="Goodwin L."/>
            <person name="Pitluck S."/>
            <person name="Mavromatis K."/>
            <person name="Pati A."/>
            <person name="Mikhailova N."/>
            <person name="Chen A."/>
            <person name="Palaniappan K."/>
            <person name="Land M."/>
            <person name="Hauser L."/>
            <person name="Chang Y.J."/>
            <person name="Jeffries C.D."/>
            <person name="Detter J.C."/>
            <person name="Brettin T."/>
            <person name="Rohde M."/>
            <person name="Goker M."/>
            <person name="Bristow J."/>
            <person name="Markowitz V."/>
            <person name="Eisen J.A."/>
            <person name="Hugenholtz P."/>
            <person name="Kyrpides N.C."/>
            <person name="Klenk H.P."/>
        </authorList>
    </citation>
    <scope>NUCLEOTIDE SEQUENCE [LARGE SCALE GENOMIC DNA]</scope>
    <source>
        <strain evidence="8">DSM 14365 / CIP 107738 / JCM 11303 / AJ 13395 / SMP-2</strain>
    </source>
</reference>
<comment type="subcellular location">
    <subcellularLocation>
        <location evidence="4">Cytoplasm</location>
    </subcellularLocation>
</comment>